<reference evidence="1" key="1">
    <citation type="journal article" date="2021" name="Open Biol.">
        <title>Shared evolutionary footprints suggest mitochondrial oxidative damage underlies multiple complex I losses in fungi.</title>
        <authorList>
            <person name="Schikora-Tamarit M.A."/>
            <person name="Marcet-Houben M."/>
            <person name="Nosek J."/>
            <person name="Gabaldon T."/>
        </authorList>
    </citation>
    <scope>NUCLEOTIDE SEQUENCE</scope>
    <source>
        <strain evidence="1">CBS2887</strain>
    </source>
</reference>
<accession>A0A9P8QI44</accession>
<evidence type="ECO:0000313" key="2">
    <source>
        <dbReference type="Proteomes" id="UP000774326"/>
    </source>
</evidence>
<organism evidence="1 2">
    <name type="scientific">Wickerhamomyces pijperi</name>
    <name type="common">Yeast</name>
    <name type="synonym">Pichia pijperi</name>
    <dbReference type="NCBI Taxonomy" id="599730"/>
    <lineage>
        <taxon>Eukaryota</taxon>
        <taxon>Fungi</taxon>
        <taxon>Dikarya</taxon>
        <taxon>Ascomycota</taxon>
        <taxon>Saccharomycotina</taxon>
        <taxon>Saccharomycetes</taxon>
        <taxon>Phaffomycetales</taxon>
        <taxon>Wickerhamomycetaceae</taxon>
        <taxon>Wickerhamomyces</taxon>
    </lineage>
</organism>
<dbReference type="Proteomes" id="UP000774326">
    <property type="component" value="Unassembled WGS sequence"/>
</dbReference>
<dbReference type="EMBL" id="JAEUBG010000056">
    <property type="protein sequence ID" value="KAH3688929.1"/>
    <property type="molecule type" value="Genomic_DNA"/>
</dbReference>
<protein>
    <submittedName>
        <fullName evidence="1">Uncharacterized protein</fullName>
    </submittedName>
</protein>
<dbReference type="AlphaFoldDB" id="A0A9P8QI44"/>
<name>A0A9P8QI44_WICPI</name>
<keyword evidence="2" id="KW-1185">Reference proteome</keyword>
<gene>
    <name evidence="1" type="ORF">WICPIJ_000102</name>
</gene>
<reference evidence="1" key="2">
    <citation type="submission" date="2021-01" db="EMBL/GenBank/DDBJ databases">
        <authorList>
            <person name="Schikora-Tamarit M.A."/>
        </authorList>
    </citation>
    <scope>NUCLEOTIDE SEQUENCE</scope>
    <source>
        <strain evidence="1">CBS2887</strain>
    </source>
</reference>
<evidence type="ECO:0000313" key="1">
    <source>
        <dbReference type="EMBL" id="KAH3688929.1"/>
    </source>
</evidence>
<sequence>MVRNEIQLEISPVGSFDWRSFDLFPIWLERLVDLSLALQFHPQLEDLDLACNRMDGSEQIQLPQVVVVD</sequence>
<proteinExistence type="predicted"/>
<comment type="caution">
    <text evidence="1">The sequence shown here is derived from an EMBL/GenBank/DDBJ whole genome shotgun (WGS) entry which is preliminary data.</text>
</comment>